<evidence type="ECO:0000256" key="2">
    <source>
        <dbReference type="ARBA" id="ARBA00022898"/>
    </source>
</evidence>
<dbReference type="Gene3D" id="3.90.1150.10">
    <property type="entry name" value="Aspartate Aminotransferase, domain 1"/>
    <property type="match status" value="1"/>
</dbReference>
<keyword evidence="3" id="KW-0808">Transferase</keyword>
<dbReference type="EC" id="2.6.1.-" evidence="3"/>
<reference evidence="6" key="1">
    <citation type="submission" date="2016-10" db="EMBL/GenBank/DDBJ databases">
        <authorList>
            <person name="Varghese N."/>
            <person name="Submissions S."/>
        </authorList>
    </citation>
    <scope>NUCLEOTIDE SEQUENCE [LARGE SCALE GENOMIC DNA]</scope>
    <source>
        <strain evidence="6">DSM 25329</strain>
    </source>
</reference>
<dbReference type="EMBL" id="FNAN01000012">
    <property type="protein sequence ID" value="SDF75117.1"/>
    <property type="molecule type" value="Genomic_DNA"/>
</dbReference>
<sequence length="340" mass="39117">MLHGHGDDGYRYGKKIIADFSTNVWYGGEPAGLKEYVFEKWGEINRYPEVLAESLREKIAGHHLLPKEQVLVCSGTTESIYLIAHLHSGKRTTIVTPAFAEYEDACLSYDHEISSISWQDALELPRLKSDLVFICNPNNPTGLVYSDLQYWMKLNSQCLFVVDEAFIDFTEGVESAISLMTRFPNLLIMRSLTKTYAIPGLRLGHLLGREEVIESLTNIKQPWTVNTLAMAAGHYIFDHFHQIQPPISQLLQDKRTFVQELQKLECLEVLQSDTHFFLARTLVRNAAQLKEFLLENHGLLIRDAGNFRGLTRQHFRLATQRPDDNRKMINALKEWQTLYY</sequence>
<protein>
    <recommendedName>
        <fullName evidence="3">Aminotransferase</fullName>
        <ecNumber evidence="3">2.6.1.-</ecNumber>
    </recommendedName>
</protein>
<proteinExistence type="inferred from homology"/>
<organism evidence="5 6">
    <name type="scientific">Dyadobacter soli</name>
    <dbReference type="NCBI Taxonomy" id="659014"/>
    <lineage>
        <taxon>Bacteria</taxon>
        <taxon>Pseudomonadati</taxon>
        <taxon>Bacteroidota</taxon>
        <taxon>Cytophagia</taxon>
        <taxon>Cytophagales</taxon>
        <taxon>Spirosomataceae</taxon>
        <taxon>Dyadobacter</taxon>
    </lineage>
</organism>
<feature type="domain" description="Aminotransferase class I/classII large" evidence="4">
    <location>
        <begin position="40"/>
        <end position="327"/>
    </location>
</feature>
<comment type="similarity">
    <text evidence="3">Belongs to the class-I pyridoxal-phosphate-dependent aminotransferase family.</text>
</comment>
<comment type="cofactor">
    <cofactor evidence="1 3">
        <name>pyridoxal 5'-phosphate</name>
        <dbReference type="ChEBI" id="CHEBI:597326"/>
    </cofactor>
</comment>
<dbReference type="OrthoDB" id="9813612at2"/>
<dbReference type="GO" id="GO:0030170">
    <property type="term" value="F:pyridoxal phosphate binding"/>
    <property type="evidence" value="ECO:0007669"/>
    <property type="project" value="InterPro"/>
</dbReference>
<dbReference type="InterPro" id="IPR015424">
    <property type="entry name" value="PyrdxlP-dep_Trfase"/>
</dbReference>
<dbReference type="RefSeq" id="WP_090154018.1">
    <property type="nucleotide sequence ID" value="NZ_FNAN01000012.1"/>
</dbReference>
<evidence type="ECO:0000259" key="4">
    <source>
        <dbReference type="Pfam" id="PF00155"/>
    </source>
</evidence>
<keyword evidence="2" id="KW-0663">Pyridoxal phosphate</keyword>
<dbReference type="InterPro" id="IPR015422">
    <property type="entry name" value="PyrdxlP-dep_Trfase_small"/>
</dbReference>
<name>A0A1G7NMH4_9BACT</name>
<dbReference type="Gene3D" id="3.40.640.10">
    <property type="entry name" value="Type I PLP-dependent aspartate aminotransferase-like (Major domain)"/>
    <property type="match status" value="1"/>
</dbReference>
<evidence type="ECO:0000256" key="3">
    <source>
        <dbReference type="RuleBase" id="RU000481"/>
    </source>
</evidence>
<dbReference type="Pfam" id="PF00155">
    <property type="entry name" value="Aminotran_1_2"/>
    <property type="match status" value="1"/>
</dbReference>
<dbReference type="SUPFAM" id="SSF53383">
    <property type="entry name" value="PLP-dependent transferases"/>
    <property type="match status" value="1"/>
</dbReference>
<keyword evidence="6" id="KW-1185">Reference proteome</keyword>
<dbReference type="PANTHER" id="PTHR42885">
    <property type="entry name" value="HISTIDINOL-PHOSPHATE AMINOTRANSFERASE-RELATED"/>
    <property type="match status" value="1"/>
</dbReference>
<dbReference type="PANTHER" id="PTHR42885:SF1">
    <property type="entry name" value="THREONINE-PHOSPHATE DECARBOXYLASE"/>
    <property type="match status" value="1"/>
</dbReference>
<evidence type="ECO:0000313" key="5">
    <source>
        <dbReference type="EMBL" id="SDF75117.1"/>
    </source>
</evidence>
<evidence type="ECO:0000313" key="6">
    <source>
        <dbReference type="Proteomes" id="UP000198748"/>
    </source>
</evidence>
<dbReference type="InterPro" id="IPR004838">
    <property type="entry name" value="NHTrfase_class1_PyrdxlP-BS"/>
</dbReference>
<dbReference type="PROSITE" id="PS00105">
    <property type="entry name" value="AA_TRANSFER_CLASS_1"/>
    <property type="match status" value="1"/>
</dbReference>
<evidence type="ECO:0000256" key="1">
    <source>
        <dbReference type="ARBA" id="ARBA00001933"/>
    </source>
</evidence>
<dbReference type="GO" id="GO:0008483">
    <property type="term" value="F:transaminase activity"/>
    <property type="evidence" value="ECO:0007669"/>
    <property type="project" value="UniProtKB-KW"/>
</dbReference>
<dbReference type="CDD" id="cd00609">
    <property type="entry name" value="AAT_like"/>
    <property type="match status" value="1"/>
</dbReference>
<accession>A0A1G7NMH4</accession>
<dbReference type="STRING" id="659014.SAMN04487996_11296"/>
<dbReference type="InterPro" id="IPR004839">
    <property type="entry name" value="Aminotransferase_I/II_large"/>
</dbReference>
<dbReference type="InterPro" id="IPR015421">
    <property type="entry name" value="PyrdxlP-dep_Trfase_major"/>
</dbReference>
<gene>
    <name evidence="5" type="ORF">SAMN04487996_11296</name>
</gene>
<keyword evidence="3" id="KW-0032">Aminotransferase</keyword>
<dbReference type="AlphaFoldDB" id="A0A1G7NMH4"/>
<dbReference type="Proteomes" id="UP000198748">
    <property type="component" value="Unassembled WGS sequence"/>
</dbReference>